<dbReference type="Pfam" id="PF01381">
    <property type="entry name" value="HTH_3"/>
    <property type="match status" value="1"/>
</dbReference>
<dbReference type="GO" id="GO:0003677">
    <property type="term" value="F:DNA binding"/>
    <property type="evidence" value="ECO:0007669"/>
    <property type="project" value="InterPro"/>
</dbReference>
<sequence>MEVATLPAAALLRSARINRGVTQRALAASCRIHQPGISAIESGAEDATVGRLDGILAHLGSRLTIIPTTLRAAWEVATDIGVHLAVKDERSAWREIIQLNDDLRRVDGATRVALVINPPAPTGDVRFDALIAGVIDCALTDDALPLPTWLQESKYTLSEPWDVEEVPSLRRDARRNTPAPLVLHGIYLDRSVLVSV</sequence>
<dbReference type="InterPro" id="IPR010982">
    <property type="entry name" value="Lambda_DNA-bd_dom_sf"/>
</dbReference>
<organism evidence="3">
    <name type="scientific">freshwater metagenome</name>
    <dbReference type="NCBI Taxonomy" id="449393"/>
    <lineage>
        <taxon>unclassified sequences</taxon>
        <taxon>metagenomes</taxon>
        <taxon>ecological metagenomes</taxon>
    </lineage>
</organism>
<accession>A0A6J6ZAV6</accession>
<protein>
    <submittedName>
        <fullName evidence="3">Unannotated protein</fullName>
    </submittedName>
</protein>
<evidence type="ECO:0000259" key="1">
    <source>
        <dbReference type="PROSITE" id="PS50943"/>
    </source>
</evidence>
<dbReference type="EMBL" id="CAEZXZ010000041">
    <property type="protein sequence ID" value="CAB4698857.1"/>
    <property type="molecule type" value="Genomic_DNA"/>
</dbReference>
<reference evidence="3" key="1">
    <citation type="submission" date="2020-05" db="EMBL/GenBank/DDBJ databases">
        <authorList>
            <person name="Chiriac C."/>
            <person name="Salcher M."/>
            <person name="Ghai R."/>
            <person name="Kavagutti S V."/>
        </authorList>
    </citation>
    <scope>NUCLEOTIDE SEQUENCE</scope>
</reference>
<dbReference type="EMBL" id="CAFAAL010000184">
    <property type="protein sequence ID" value="CAB4816298.1"/>
    <property type="molecule type" value="Genomic_DNA"/>
</dbReference>
<dbReference type="SUPFAM" id="SSF47413">
    <property type="entry name" value="lambda repressor-like DNA-binding domains"/>
    <property type="match status" value="1"/>
</dbReference>
<evidence type="ECO:0000313" key="3">
    <source>
        <dbReference type="EMBL" id="CAB4816298.1"/>
    </source>
</evidence>
<proteinExistence type="predicted"/>
<evidence type="ECO:0000313" key="2">
    <source>
        <dbReference type="EMBL" id="CAB4698857.1"/>
    </source>
</evidence>
<dbReference type="CDD" id="cd00093">
    <property type="entry name" value="HTH_XRE"/>
    <property type="match status" value="1"/>
</dbReference>
<dbReference type="AlphaFoldDB" id="A0A6J6ZAV6"/>
<evidence type="ECO:0000313" key="4">
    <source>
        <dbReference type="EMBL" id="CAB4997532.1"/>
    </source>
</evidence>
<name>A0A6J6ZAV6_9ZZZZ</name>
<dbReference type="PROSITE" id="PS50943">
    <property type="entry name" value="HTH_CROC1"/>
    <property type="match status" value="1"/>
</dbReference>
<gene>
    <name evidence="2" type="ORF">UFOPK2625_00407</name>
    <name evidence="3" type="ORF">UFOPK3004_01568</name>
    <name evidence="4" type="ORF">UFOPK4043_00294</name>
</gene>
<feature type="domain" description="HTH cro/C1-type" evidence="1">
    <location>
        <begin position="12"/>
        <end position="66"/>
    </location>
</feature>
<dbReference type="InterPro" id="IPR001387">
    <property type="entry name" value="Cro/C1-type_HTH"/>
</dbReference>
<dbReference type="EMBL" id="CAFBPA010000027">
    <property type="protein sequence ID" value="CAB4997532.1"/>
    <property type="molecule type" value="Genomic_DNA"/>
</dbReference>
<dbReference type="SMART" id="SM00530">
    <property type="entry name" value="HTH_XRE"/>
    <property type="match status" value="1"/>
</dbReference>
<dbReference type="Gene3D" id="1.10.260.40">
    <property type="entry name" value="lambda repressor-like DNA-binding domains"/>
    <property type="match status" value="1"/>
</dbReference>